<dbReference type="InterPro" id="IPR027417">
    <property type="entry name" value="P-loop_NTPase"/>
</dbReference>
<keyword evidence="2" id="KW-1185">Reference proteome</keyword>
<dbReference type="Gene3D" id="3.40.50.300">
    <property type="entry name" value="P-loop containing nucleotide triphosphate hydrolases"/>
    <property type="match status" value="1"/>
</dbReference>
<gene>
    <name evidence="1" type="ORF">EBB54_22890</name>
</gene>
<dbReference type="AlphaFoldDB" id="A0A3R8JS84"/>
<dbReference type="SUPFAM" id="SSF52540">
    <property type="entry name" value="P-loop containing nucleoside triphosphate hydrolases"/>
    <property type="match status" value="1"/>
</dbReference>
<evidence type="ECO:0000313" key="1">
    <source>
        <dbReference type="EMBL" id="RRK33886.1"/>
    </source>
</evidence>
<protein>
    <submittedName>
        <fullName evidence="1">9-O-acetyl-N-acetylneuraminate esterase</fullName>
    </submittedName>
</protein>
<evidence type="ECO:0000313" key="2">
    <source>
        <dbReference type="Proteomes" id="UP000274920"/>
    </source>
</evidence>
<dbReference type="RefSeq" id="WP_125129080.1">
    <property type="nucleotide sequence ID" value="NZ_RHJS01000002.1"/>
</dbReference>
<name>A0A3R8JS84_9FIRM</name>
<proteinExistence type="predicted"/>
<organism evidence="1 2">
    <name type="scientific">Schaedlerella arabinosiphila</name>
    <dbReference type="NCBI Taxonomy" id="2044587"/>
    <lineage>
        <taxon>Bacteria</taxon>
        <taxon>Bacillati</taxon>
        <taxon>Bacillota</taxon>
        <taxon>Clostridia</taxon>
        <taxon>Lachnospirales</taxon>
        <taxon>Lachnospiraceae</taxon>
        <taxon>Schaedlerella</taxon>
    </lineage>
</organism>
<comment type="caution">
    <text evidence="1">The sequence shown here is derived from an EMBL/GenBank/DDBJ whole genome shotgun (WGS) entry which is preliminary data.</text>
</comment>
<reference evidence="1" key="1">
    <citation type="submission" date="2018-10" db="EMBL/GenBank/DDBJ databases">
        <title>Schaedlerella arabinophila gen. nov. sp. nov., isolated from the mouse intestinal tract and comparative analysis with the genome of the closely related altered Schaedler flora strain ASF502.</title>
        <authorList>
            <person name="Miyake S."/>
            <person name="Soh M."/>
            <person name="Seedorf H."/>
        </authorList>
    </citation>
    <scope>NUCLEOTIDE SEQUENCE [LARGE SCALE GENOMIC DNA]</scope>
    <source>
        <strain evidence="1">DSM 106076</strain>
    </source>
</reference>
<accession>A0A3R8JS84</accession>
<sequence length="534" mass="62096">MSKVFNVTAACMPEQNYMVDIAGRLQEIKALVDTGSYFTINKARQYGKTTTLLALEQYLKADYDVVFLDFQMLGAGEFENENIFALSFGRFFLRVFRRNNASLSDGVKTLYDEMYRIVNEEPTNFRLQRLFEYLSDICGASPRPIVLMIDEVDSVSNNQIFLDFLAQLRAYYIRRASQPAFWSVILAGVYDVKNLKQKFRREDEHKMNSPWNIAADFDIDMSLSKKGIQGMLREYEADHQTGMNEEEMAGLIYDYTSGYPYLVSRLCKLIDENVSKIPQFDSKKAAWTRDGFHQAVRMILAEKNTLFESLNRKLADYPELDEMLQDLLFTGKSIAYDPDNPAMDAAFMFGFICCRNGNAVLSNRIFETRLYNRYLSTAEIQGQKLYKASLKDRNQFLVGGRLNMRRILEKFVEHFDDLYHDRDEAFLEDVGRKYFLLYLRPIINGTGNYYIESQTRSMGRTDLIVDYRGEQFVIEMKVWHGNEYNLRGERQLAGYLDDYHIDQGYMVSFNFNKKKKTGVFEVVVGDKILIEAVV</sequence>
<dbReference type="Proteomes" id="UP000274920">
    <property type="component" value="Unassembled WGS sequence"/>
</dbReference>
<dbReference type="Pfam" id="PF14516">
    <property type="entry name" value="AAA_35"/>
    <property type="match status" value="1"/>
</dbReference>
<dbReference type="EMBL" id="RHJS01000002">
    <property type="protein sequence ID" value="RRK33886.1"/>
    <property type="molecule type" value="Genomic_DNA"/>
</dbReference>